<keyword evidence="3" id="KW-0597">Phosphoprotein</keyword>
<evidence type="ECO:0000256" key="1">
    <source>
        <dbReference type="ARBA" id="ARBA00000085"/>
    </source>
</evidence>
<evidence type="ECO:0000259" key="6">
    <source>
        <dbReference type="PROSITE" id="PS50109"/>
    </source>
</evidence>
<accession>A0A9X2BGJ0</accession>
<dbReference type="InterPro" id="IPR003661">
    <property type="entry name" value="HisK_dim/P_dom"/>
</dbReference>
<dbReference type="SUPFAM" id="SSF55874">
    <property type="entry name" value="ATPase domain of HSP90 chaperone/DNA topoisomerase II/histidine kinase"/>
    <property type="match status" value="1"/>
</dbReference>
<evidence type="ECO:0000256" key="3">
    <source>
        <dbReference type="ARBA" id="ARBA00022553"/>
    </source>
</evidence>
<feature type="coiled-coil region" evidence="4">
    <location>
        <begin position="451"/>
        <end position="481"/>
    </location>
</feature>
<dbReference type="PRINTS" id="PR00344">
    <property type="entry name" value="BCTRLSENSOR"/>
</dbReference>
<dbReference type="PANTHER" id="PTHR43065">
    <property type="entry name" value="SENSOR HISTIDINE KINASE"/>
    <property type="match status" value="1"/>
</dbReference>
<dbReference type="EMBL" id="JAJHVV010000003">
    <property type="protein sequence ID" value="MCK6262941.1"/>
    <property type="molecule type" value="Genomic_DNA"/>
</dbReference>
<dbReference type="Gene3D" id="3.30.565.10">
    <property type="entry name" value="Histidine kinase-like ATPase, C-terminal domain"/>
    <property type="match status" value="1"/>
</dbReference>
<evidence type="ECO:0000256" key="2">
    <source>
        <dbReference type="ARBA" id="ARBA00012438"/>
    </source>
</evidence>
<evidence type="ECO:0000313" key="7">
    <source>
        <dbReference type="EMBL" id="MCK6262941.1"/>
    </source>
</evidence>
<sequence length="728" mass="80771">MNDQQSKTKNSNQETNLSSKALIQRYRLMIYGGLLLIILLTLGNAIYLSKQVKNQILSQELHHGDETLLALTQTISVSLNHIDRMRYAIENARQHPELTPRSPTIKYLAEQGSSTSTQGLWDSIPEPLKASVGQVFVLSDIRDITFDLASLLPMMPGVVATHQQHSEFQWSYYYDGQKALTQLYPWVLSSDILAATNTDNMDDALAVIYEAGGTFPLDLVGEEQNSEGIKVWTQPYMDAGGKGMMISLLAPIYESDNFVGAVGTDITLKVLDKILIELRSDLGHFAIVDQNGTVIADSEGYLKGKTEAVKQEEVLSLTSIDEARKVETGLLQTDQNGNWVSYKLEDTPWNLVLEIESSKIQNHIFETILPYLIMGGLFAALLLFTVLYQHWNFSQPALQLAQFVEELPRQFPIDIPDIPSKWQYWFVSAANTETARRQHVSTIEKQTLELEQRVEERTHDLQEALKTLKATQDELVHSEKLAGLGSLVAGIAHELNTPIGNALLVSSSIKQFNKEFVTATQEGLRKSVLDNYLAQSNESADSIERNLHRAAELITSFKQVAVDQTSYQRRQFDLPEILHELRVTMTPTLSKDLISLEENLTESIAMDSYPGPLTQVLMNLLSNAVTHAFSGKENRQVTISCSLINDHTAAIKVLDNGVGIEQEVLPKVFDPFFTTRLGKGGSGLGLNITYNIVTGLLGGDIKVESTVGSGSCFIIELPLNAPETTSST</sequence>
<feature type="transmembrane region" description="Helical" evidence="5">
    <location>
        <begin position="368"/>
        <end position="388"/>
    </location>
</feature>
<gene>
    <name evidence="7" type="ORF">KP803_06570</name>
</gene>
<dbReference type="InterPro" id="IPR003594">
    <property type="entry name" value="HATPase_dom"/>
</dbReference>
<dbReference type="Pfam" id="PF22673">
    <property type="entry name" value="MCP-like_PDC_1"/>
    <property type="match status" value="1"/>
</dbReference>
<comment type="catalytic activity">
    <reaction evidence="1">
        <text>ATP + protein L-histidine = ADP + protein N-phospho-L-histidine.</text>
        <dbReference type="EC" id="2.7.13.3"/>
    </reaction>
</comment>
<organism evidence="7 8">
    <name type="scientific">Vibrio amylolyticus</name>
    <dbReference type="NCBI Taxonomy" id="2847292"/>
    <lineage>
        <taxon>Bacteria</taxon>
        <taxon>Pseudomonadati</taxon>
        <taxon>Pseudomonadota</taxon>
        <taxon>Gammaproteobacteria</taxon>
        <taxon>Vibrionales</taxon>
        <taxon>Vibrionaceae</taxon>
        <taxon>Vibrio</taxon>
    </lineage>
</organism>
<dbReference type="Pfam" id="PF02518">
    <property type="entry name" value="HATPase_c"/>
    <property type="match status" value="1"/>
</dbReference>
<dbReference type="AlphaFoldDB" id="A0A9X2BGJ0"/>
<comment type="caution">
    <text evidence="7">The sequence shown here is derived from an EMBL/GenBank/DDBJ whole genome shotgun (WGS) entry which is preliminary data.</text>
</comment>
<dbReference type="Gene3D" id="3.30.450.20">
    <property type="entry name" value="PAS domain"/>
    <property type="match status" value="1"/>
</dbReference>
<feature type="transmembrane region" description="Helical" evidence="5">
    <location>
        <begin position="28"/>
        <end position="48"/>
    </location>
</feature>
<dbReference type="EC" id="2.7.13.3" evidence="2"/>
<feature type="domain" description="Histidine kinase" evidence="6">
    <location>
        <begin position="490"/>
        <end position="721"/>
    </location>
</feature>
<reference evidence="7" key="1">
    <citation type="submission" date="2021-11" db="EMBL/GenBank/DDBJ databases">
        <title>Vibrio ZSDE26 sp. nov. and Vibrio ZSDZ34 sp. nov., isolated from coastal seawater in Qingdao.</title>
        <authorList>
            <person name="Zhang P."/>
        </authorList>
    </citation>
    <scope>NUCLEOTIDE SEQUENCE</scope>
    <source>
        <strain evidence="7">ZSDE26</strain>
    </source>
</reference>
<dbReference type="InterPro" id="IPR005467">
    <property type="entry name" value="His_kinase_dom"/>
</dbReference>
<keyword evidence="5" id="KW-0472">Membrane</keyword>
<name>A0A9X2BGJ0_9VIBR</name>
<keyword evidence="5" id="KW-1133">Transmembrane helix</keyword>
<keyword evidence="8" id="KW-1185">Reference proteome</keyword>
<dbReference type="PROSITE" id="PS50109">
    <property type="entry name" value="HIS_KIN"/>
    <property type="match status" value="1"/>
</dbReference>
<dbReference type="InterPro" id="IPR004358">
    <property type="entry name" value="Sig_transdc_His_kin-like_C"/>
</dbReference>
<dbReference type="InterPro" id="IPR036890">
    <property type="entry name" value="HATPase_C_sf"/>
</dbReference>
<dbReference type="RefSeq" id="WP_248008049.1">
    <property type="nucleotide sequence ID" value="NZ_JAJHVV010000003.1"/>
</dbReference>
<dbReference type="SMART" id="SM00387">
    <property type="entry name" value="HATPase_c"/>
    <property type="match status" value="1"/>
</dbReference>
<keyword evidence="4" id="KW-0175">Coiled coil</keyword>
<dbReference type="GO" id="GO:0000155">
    <property type="term" value="F:phosphorelay sensor kinase activity"/>
    <property type="evidence" value="ECO:0007669"/>
    <property type="project" value="InterPro"/>
</dbReference>
<evidence type="ECO:0000256" key="4">
    <source>
        <dbReference type="SAM" id="Coils"/>
    </source>
</evidence>
<proteinExistence type="predicted"/>
<dbReference type="Proteomes" id="UP001139559">
    <property type="component" value="Unassembled WGS sequence"/>
</dbReference>
<keyword evidence="5" id="KW-0812">Transmembrane</keyword>
<dbReference type="CDD" id="cd00082">
    <property type="entry name" value="HisKA"/>
    <property type="match status" value="1"/>
</dbReference>
<evidence type="ECO:0000256" key="5">
    <source>
        <dbReference type="SAM" id="Phobius"/>
    </source>
</evidence>
<dbReference type="Gene3D" id="1.10.287.130">
    <property type="match status" value="1"/>
</dbReference>
<protein>
    <recommendedName>
        <fullName evidence="2">histidine kinase</fullName>
        <ecNumber evidence="2">2.7.13.3</ecNumber>
    </recommendedName>
</protein>
<evidence type="ECO:0000313" key="8">
    <source>
        <dbReference type="Proteomes" id="UP001139559"/>
    </source>
</evidence>